<feature type="transmembrane region" description="Helical" evidence="7">
    <location>
        <begin position="7"/>
        <end position="26"/>
    </location>
</feature>
<evidence type="ECO:0000259" key="8">
    <source>
        <dbReference type="Pfam" id="PF09335"/>
    </source>
</evidence>
<accession>A0A176QFE6</accession>
<dbReference type="Proteomes" id="UP000076976">
    <property type="component" value="Unassembled WGS sequence"/>
</dbReference>
<evidence type="ECO:0000313" key="10">
    <source>
        <dbReference type="Proteomes" id="UP000076976"/>
    </source>
</evidence>
<organism evidence="9 10">
    <name type="scientific">Janibacter melonis</name>
    <dbReference type="NCBI Taxonomy" id="262209"/>
    <lineage>
        <taxon>Bacteria</taxon>
        <taxon>Bacillati</taxon>
        <taxon>Actinomycetota</taxon>
        <taxon>Actinomycetes</taxon>
        <taxon>Micrococcales</taxon>
        <taxon>Intrasporangiaceae</taxon>
        <taxon>Janibacter</taxon>
    </lineage>
</organism>
<feature type="transmembrane region" description="Helical" evidence="7">
    <location>
        <begin position="56"/>
        <end position="80"/>
    </location>
</feature>
<dbReference type="InterPro" id="IPR051311">
    <property type="entry name" value="DedA_domain"/>
</dbReference>
<keyword evidence="5 7" id="KW-1133">Transmembrane helix</keyword>
<keyword evidence="6 7" id="KW-0472">Membrane</keyword>
<feature type="transmembrane region" description="Helical" evidence="7">
    <location>
        <begin position="175"/>
        <end position="196"/>
    </location>
</feature>
<feature type="domain" description="VTT" evidence="8">
    <location>
        <begin position="33"/>
        <end position="160"/>
    </location>
</feature>
<evidence type="ECO:0000256" key="1">
    <source>
        <dbReference type="ARBA" id="ARBA00004651"/>
    </source>
</evidence>
<dbReference type="InterPro" id="IPR032816">
    <property type="entry name" value="VTT_dom"/>
</dbReference>
<evidence type="ECO:0000256" key="3">
    <source>
        <dbReference type="ARBA" id="ARBA00022475"/>
    </source>
</evidence>
<gene>
    <name evidence="9" type="ORF">AWH69_01060</name>
</gene>
<dbReference type="PANTHER" id="PTHR42709:SF6">
    <property type="entry name" value="UNDECAPRENYL PHOSPHATE TRANSPORTER A"/>
    <property type="match status" value="1"/>
</dbReference>
<evidence type="ECO:0000256" key="4">
    <source>
        <dbReference type="ARBA" id="ARBA00022692"/>
    </source>
</evidence>
<dbReference type="EMBL" id="LQZG01000001">
    <property type="protein sequence ID" value="OAB88433.1"/>
    <property type="molecule type" value="Genomic_DNA"/>
</dbReference>
<dbReference type="GO" id="GO:0005886">
    <property type="term" value="C:plasma membrane"/>
    <property type="evidence" value="ECO:0007669"/>
    <property type="project" value="UniProtKB-SubCell"/>
</dbReference>
<evidence type="ECO:0000256" key="6">
    <source>
        <dbReference type="ARBA" id="ARBA00023136"/>
    </source>
</evidence>
<dbReference type="Pfam" id="PF09335">
    <property type="entry name" value="VTT_dom"/>
    <property type="match status" value="1"/>
</dbReference>
<dbReference type="PANTHER" id="PTHR42709">
    <property type="entry name" value="ALKALINE PHOSPHATASE LIKE PROTEIN"/>
    <property type="match status" value="1"/>
</dbReference>
<evidence type="ECO:0000313" key="9">
    <source>
        <dbReference type="EMBL" id="OAB88433.1"/>
    </source>
</evidence>
<reference evidence="9 10" key="1">
    <citation type="submission" date="2016-01" db="EMBL/GenBank/DDBJ databases">
        <title>Janibacter melonis strain CD11_4 genome sequencing and assembly.</title>
        <authorList>
            <person name="Nair G.R."/>
            <person name="Kaur G."/>
            <person name="Chander A.M."/>
            <person name="Mayilraj S."/>
        </authorList>
    </citation>
    <scope>NUCLEOTIDE SEQUENCE [LARGE SCALE GENOMIC DNA]</scope>
    <source>
        <strain evidence="9 10">CD11-4</strain>
    </source>
</reference>
<evidence type="ECO:0000256" key="2">
    <source>
        <dbReference type="ARBA" id="ARBA00010792"/>
    </source>
</evidence>
<name>A0A176QFE6_9MICO</name>
<keyword evidence="10" id="KW-1185">Reference proteome</keyword>
<keyword evidence="4 7" id="KW-0812">Transmembrane</keyword>
<keyword evidence="3" id="KW-1003">Cell membrane</keyword>
<proteinExistence type="inferred from homology"/>
<dbReference type="AlphaFoldDB" id="A0A176QFE6"/>
<feature type="transmembrane region" description="Helical" evidence="7">
    <location>
        <begin position="140"/>
        <end position="163"/>
    </location>
</feature>
<comment type="similarity">
    <text evidence="2">Belongs to the DedA family.</text>
</comment>
<comment type="subcellular location">
    <subcellularLocation>
        <location evidence="1">Cell membrane</location>
        <topology evidence="1">Multi-pass membrane protein</topology>
    </subcellularLocation>
</comment>
<protein>
    <recommendedName>
        <fullName evidence="8">VTT domain-containing protein</fullName>
    </recommendedName>
</protein>
<sequence>MQQLIDWVLSVMESVGGPGIALAIFLENVFPPIPSEVVLPLAGFTAANGEYTIVEAIAWATLGSVTGALLLYGVGAVVGMDRLRLVAQKMPLVDVSDVDKADVWFSKHGSKAVFFGRLIPGIRSLISIPAGVDRMPMGRFFLMTLAGSALWNTALVSAGYALGSRYHLVEQYIDPISKVVYVVIIVTFLVWVGFLVRRSRRRSNDPDDHIDLEAGTDR</sequence>
<dbReference type="RefSeq" id="WP_068270190.1">
    <property type="nucleotide sequence ID" value="NZ_LQZG01000001.1"/>
</dbReference>
<dbReference type="STRING" id="262209.AWH69_01060"/>
<comment type="caution">
    <text evidence="9">The sequence shown here is derived from an EMBL/GenBank/DDBJ whole genome shotgun (WGS) entry which is preliminary data.</text>
</comment>
<evidence type="ECO:0000256" key="7">
    <source>
        <dbReference type="SAM" id="Phobius"/>
    </source>
</evidence>
<evidence type="ECO:0000256" key="5">
    <source>
        <dbReference type="ARBA" id="ARBA00022989"/>
    </source>
</evidence>